<feature type="domain" description="GIY-YIG" evidence="1">
    <location>
        <begin position="190"/>
        <end position="285"/>
    </location>
</feature>
<sequence length="286" mass="33087">MNNPAKRPTIKTFYDAGRSIVKLLALKQFEMFDDLKAVRVLRHRTNGEDLWQLYREGQFHEYQDVQRGDIFKGVKHFVGFIAERGKYARFVGVWEVLGGRDKSDGGYRYKTREVGGFEQLKERLVVCWEGTRSWAQRLDRAGNKEVSEILPRGYVMDFPGHYDFVLQYDELVDLVKHPNANREWHRMLSSIAGVYLILDKRTGEQYVGCAYGVGGIWGRWRSYAKNGSRGNKGLKALLKEDKEACNHFQFTILRVLEPSATKDEVLRHEGLIKKKLGSRAFGLNFN</sequence>
<keyword evidence="3" id="KW-1185">Reference proteome</keyword>
<evidence type="ECO:0000259" key="1">
    <source>
        <dbReference type="PROSITE" id="PS50164"/>
    </source>
</evidence>
<accession>A0A517YZ45</accession>
<dbReference type="InterPro" id="IPR035901">
    <property type="entry name" value="GIY-YIG_endonuc_sf"/>
</dbReference>
<dbReference type="EMBL" id="CP036425">
    <property type="protein sequence ID" value="QDU35501.1"/>
    <property type="molecule type" value="Genomic_DNA"/>
</dbReference>
<dbReference type="KEGG" id="pcor:KS4_35840"/>
<dbReference type="AlphaFoldDB" id="A0A517YZ45"/>
<organism evidence="2 3">
    <name type="scientific">Poriferisphaera corsica</name>
    <dbReference type="NCBI Taxonomy" id="2528020"/>
    <lineage>
        <taxon>Bacteria</taxon>
        <taxon>Pseudomonadati</taxon>
        <taxon>Planctomycetota</taxon>
        <taxon>Phycisphaerae</taxon>
        <taxon>Phycisphaerales</taxon>
        <taxon>Phycisphaeraceae</taxon>
        <taxon>Poriferisphaera</taxon>
    </lineage>
</organism>
<gene>
    <name evidence="2" type="ORF">KS4_35840</name>
</gene>
<dbReference type="SUPFAM" id="SSF82771">
    <property type="entry name" value="GIY-YIG endonuclease"/>
    <property type="match status" value="1"/>
</dbReference>
<protein>
    <recommendedName>
        <fullName evidence="1">GIY-YIG domain-containing protein</fullName>
    </recommendedName>
</protein>
<dbReference type="Gene3D" id="3.40.1440.10">
    <property type="entry name" value="GIY-YIG endonuclease"/>
    <property type="match status" value="1"/>
</dbReference>
<evidence type="ECO:0000313" key="2">
    <source>
        <dbReference type="EMBL" id="QDU35501.1"/>
    </source>
</evidence>
<dbReference type="InterPro" id="IPR000305">
    <property type="entry name" value="GIY-YIG_endonuc"/>
</dbReference>
<name>A0A517YZ45_9BACT</name>
<reference evidence="2 3" key="1">
    <citation type="submission" date="2019-02" db="EMBL/GenBank/DDBJ databases">
        <title>Deep-cultivation of Planctomycetes and their phenomic and genomic characterization uncovers novel biology.</title>
        <authorList>
            <person name="Wiegand S."/>
            <person name="Jogler M."/>
            <person name="Boedeker C."/>
            <person name="Pinto D."/>
            <person name="Vollmers J."/>
            <person name="Rivas-Marin E."/>
            <person name="Kohn T."/>
            <person name="Peeters S.H."/>
            <person name="Heuer A."/>
            <person name="Rast P."/>
            <person name="Oberbeckmann S."/>
            <person name="Bunk B."/>
            <person name="Jeske O."/>
            <person name="Meyerdierks A."/>
            <person name="Storesund J.E."/>
            <person name="Kallscheuer N."/>
            <person name="Luecker S."/>
            <person name="Lage O.M."/>
            <person name="Pohl T."/>
            <person name="Merkel B.J."/>
            <person name="Hornburger P."/>
            <person name="Mueller R.-W."/>
            <person name="Bruemmer F."/>
            <person name="Labrenz M."/>
            <person name="Spormann A.M."/>
            <person name="Op den Camp H."/>
            <person name="Overmann J."/>
            <person name="Amann R."/>
            <person name="Jetten M.S.M."/>
            <person name="Mascher T."/>
            <person name="Medema M.H."/>
            <person name="Devos D.P."/>
            <person name="Kaster A.-K."/>
            <person name="Ovreas L."/>
            <person name="Rohde M."/>
            <person name="Galperin M.Y."/>
            <person name="Jogler C."/>
        </authorList>
    </citation>
    <scope>NUCLEOTIDE SEQUENCE [LARGE SCALE GENOMIC DNA]</scope>
    <source>
        <strain evidence="2 3">KS4</strain>
    </source>
</reference>
<dbReference type="PROSITE" id="PS50164">
    <property type="entry name" value="GIY_YIG"/>
    <property type="match status" value="1"/>
</dbReference>
<dbReference type="CDD" id="cd10446">
    <property type="entry name" value="GIY-YIG_unchar_1"/>
    <property type="match status" value="1"/>
</dbReference>
<evidence type="ECO:0000313" key="3">
    <source>
        <dbReference type="Proteomes" id="UP000317369"/>
    </source>
</evidence>
<proteinExistence type="predicted"/>
<dbReference type="Proteomes" id="UP000317369">
    <property type="component" value="Chromosome"/>
</dbReference>